<gene>
    <name evidence="2" type="ORF">PACLA_8A030634</name>
</gene>
<dbReference type="InterPro" id="IPR036790">
    <property type="entry name" value="Frizzled_dom_sf"/>
</dbReference>
<evidence type="ECO:0000313" key="3">
    <source>
        <dbReference type="Proteomes" id="UP001152795"/>
    </source>
</evidence>
<comment type="caution">
    <text evidence="1">Lacks conserved residue(s) required for the propagation of feature annotation.</text>
</comment>
<dbReference type="Gene3D" id="1.10.2000.10">
    <property type="entry name" value="Frizzled cysteine-rich domain"/>
    <property type="match status" value="1"/>
</dbReference>
<comment type="caution">
    <text evidence="2">The sequence shown here is derived from an EMBL/GenBank/DDBJ whole genome shotgun (WGS) entry which is preliminary data.</text>
</comment>
<protein>
    <submittedName>
        <fullName evidence="2">Muscle, skeletal receptor tyrosine- kinase-like</fullName>
    </submittedName>
</protein>
<keyword evidence="2" id="KW-0675">Receptor</keyword>
<sequence length="300" mass="33440">MRRVEEMVASMGLTYKPLLSMLLLCIVMGLQETQVATMHSPTGVCQHYNGICSSRLNSTEHRHINSSLGMNETERVAVRLLKAVESIYEKKKDNSCKETLKKTACFFVFPFCSAQDTKLEYCREDCNHLFEICGDGLNQIVGAGKLILDGQLSRDVFGFDECNDLKSAADTSGNTTCKHLPFLDIPRKMGESEGLSKDVIIIIAVVVPLAVFLLILCGLHHRRMSKKASLHSIHYENEKGDKAVSKDRLSNVVSMRDRIQEWKVAPSELTELVDICKSRGVLDIPVDNIDSVTDCLNIVS</sequence>
<name>A0A6S7IYL6_PARCT</name>
<dbReference type="AlphaFoldDB" id="A0A6S7IYL6"/>
<dbReference type="InterPro" id="IPR020067">
    <property type="entry name" value="Frizzled_dom"/>
</dbReference>
<dbReference type="PROSITE" id="PS50038">
    <property type="entry name" value="FZ"/>
    <property type="match status" value="1"/>
</dbReference>
<keyword evidence="2" id="KW-0808">Transferase</keyword>
<proteinExistence type="predicted"/>
<keyword evidence="2" id="KW-0418">Kinase</keyword>
<dbReference type="EMBL" id="CACRXK020011733">
    <property type="protein sequence ID" value="CAB4021959.1"/>
    <property type="molecule type" value="Genomic_DNA"/>
</dbReference>
<reference evidence="2" key="1">
    <citation type="submission" date="2020-04" db="EMBL/GenBank/DDBJ databases">
        <authorList>
            <person name="Alioto T."/>
            <person name="Alioto T."/>
            <person name="Gomez Garrido J."/>
        </authorList>
    </citation>
    <scope>NUCLEOTIDE SEQUENCE</scope>
    <source>
        <strain evidence="2">A484AB</strain>
    </source>
</reference>
<dbReference type="Proteomes" id="UP001152795">
    <property type="component" value="Unassembled WGS sequence"/>
</dbReference>
<organism evidence="2 3">
    <name type="scientific">Paramuricea clavata</name>
    <name type="common">Red gorgonian</name>
    <name type="synonym">Violescent sea-whip</name>
    <dbReference type="NCBI Taxonomy" id="317549"/>
    <lineage>
        <taxon>Eukaryota</taxon>
        <taxon>Metazoa</taxon>
        <taxon>Cnidaria</taxon>
        <taxon>Anthozoa</taxon>
        <taxon>Octocorallia</taxon>
        <taxon>Malacalcyonacea</taxon>
        <taxon>Plexauridae</taxon>
        <taxon>Paramuricea</taxon>
    </lineage>
</organism>
<evidence type="ECO:0000256" key="1">
    <source>
        <dbReference type="PROSITE-ProRule" id="PRU00090"/>
    </source>
</evidence>
<dbReference type="GO" id="GO:0016301">
    <property type="term" value="F:kinase activity"/>
    <property type="evidence" value="ECO:0007669"/>
    <property type="project" value="UniProtKB-KW"/>
</dbReference>
<accession>A0A6S7IYL6</accession>
<keyword evidence="3" id="KW-1185">Reference proteome</keyword>
<evidence type="ECO:0000313" key="2">
    <source>
        <dbReference type="EMBL" id="CAB4021959.1"/>
    </source>
</evidence>